<dbReference type="AlphaFoldDB" id="A0AA38CRC2"/>
<comment type="caution">
    <text evidence="1">The sequence shown here is derived from an EMBL/GenBank/DDBJ whole genome shotgun (WGS) entry which is preliminary data.</text>
</comment>
<dbReference type="EMBL" id="JAHRHJ020000009">
    <property type="protein sequence ID" value="KAH9302437.1"/>
    <property type="molecule type" value="Genomic_DNA"/>
</dbReference>
<accession>A0AA38CRC2</accession>
<feature type="non-terminal residue" evidence="1">
    <location>
        <position position="1"/>
    </location>
</feature>
<evidence type="ECO:0000313" key="1">
    <source>
        <dbReference type="EMBL" id="KAH9302437.1"/>
    </source>
</evidence>
<gene>
    <name evidence="1" type="ORF">KI387_014020</name>
</gene>
<name>A0AA38CRC2_TAXCH</name>
<sequence>YEMINKDISELDLNEKWAHKMQDHLNSKIQKLRVPVMEENTTTNELLRPFEEHVKKAAGDPLSFSEDTLESLFGIRVTISFIAEKHQSWFEKCKDINDAYDGWTESLSCIRIPHVDK</sequence>
<evidence type="ECO:0000313" key="2">
    <source>
        <dbReference type="Proteomes" id="UP000824469"/>
    </source>
</evidence>
<organism evidence="1 2">
    <name type="scientific">Taxus chinensis</name>
    <name type="common">Chinese yew</name>
    <name type="synonym">Taxus wallichiana var. chinensis</name>
    <dbReference type="NCBI Taxonomy" id="29808"/>
    <lineage>
        <taxon>Eukaryota</taxon>
        <taxon>Viridiplantae</taxon>
        <taxon>Streptophyta</taxon>
        <taxon>Embryophyta</taxon>
        <taxon>Tracheophyta</taxon>
        <taxon>Spermatophyta</taxon>
        <taxon>Pinopsida</taxon>
        <taxon>Pinidae</taxon>
        <taxon>Conifers II</taxon>
        <taxon>Cupressales</taxon>
        <taxon>Taxaceae</taxon>
        <taxon>Taxus</taxon>
    </lineage>
</organism>
<feature type="non-terminal residue" evidence="1">
    <location>
        <position position="117"/>
    </location>
</feature>
<dbReference type="Proteomes" id="UP000824469">
    <property type="component" value="Unassembled WGS sequence"/>
</dbReference>
<proteinExistence type="predicted"/>
<reference evidence="1 2" key="1">
    <citation type="journal article" date="2021" name="Nat. Plants">
        <title>The Taxus genome provides insights into paclitaxel biosynthesis.</title>
        <authorList>
            <person name="Xiong X."/>
            <person name="Gou J."/>
            <person name="Liao Q."/>
            <person name="Li Y."/>
            <person name="Zhou Q."/>
            <person name="Bi G."/>
            <person name="Li C."/>
            <person name="Du R."/>
            <person name="Wang X."/>
            <person name="Sun T."/>
            <person name="Guo L."/>
            <person name="Liang H."/>
            <person name="Lu P."/>
            <person name="Wu Y."/>
            <person name="Zhang Z."/>
            <person name="Ro D.K."/>
            <person name="Shang Y."/>
            <person name="Huang S."/>
            <person name="Yan J."/>
        </authorList>
    </citation>
    <scope>NUCLEOTIDE SEQUENCE [LARGE SCALE GENOMIC DNA]</scope>
    <source>
        <strain evidence="1">Ta-2019</strain>
    </source>
</reference>
<protein>
    <submittedName>
        <fullName evidence="1">Uncharacterized protein</fullName>
    </submittedName>
</protein>
<keyword evidence="2" id="KW-1185">Reference proteome</keyword>